<dbReference type="OrthoDB" id="9801455at2"/>
<keyword evidence="9" id="KW-1185">Reference proteome</keyword>
<accession>A0A1V9FKV9</accession>
<dbReference type="AlphaFoldDB" id="A0A1V9FKV9"/>
<dbReference type="Gene3D" id="2.60.120.260">
    <property type="entry name" value="Galactose-binding domain-like"/>
    <property type="match status" value="1"/>
</dbReference>
<dbReference type="InterPro" id="IPR006710">
    <property type="entry name" value="Glyco_hydro_43"/>
</dbReference>
<keyword evidence="6" id="KW-0732">Signal</keyword>
<dbReference type="InterPro" id="IPR036116">
    <property type="entry name" value="FN3_sf"/>
</dbReference>
<dbReference type="InterPro" id="IPR008979">
    <property type="entry name" value="Galactose-bd-like_sf"/>
</dbReference>
<dbReference type="SUPFAM" id="SSF49265">
    <property type="entry name" value="Fibronectin type III"/>
    <property type="match status" value="1"/>
</dbReference>
<dbReference type="STRING" id="1703345.A3860_39040"/>
<name>A0A1V9FKV9_9BACT</name>
<dbReference type="PROSITE" id="PS51257">
    <property type="entry name" value="PROKAR_LIPOPROTEIN"/>
    <property type="match status" value="1"/>
</dbReference>
<feature type="signal peptide" evidence="6">
    <location>
        <begin position="1"/>
        <end position="23"/>
    </location>
</feature>
<dbReference type="CDD" id="cd08982">
    <property type="entry name" value="GH43-like"/>
    <property type="match status" value="1"/>
</dbReference>
<dbReference type="Gene3D" id="2.60.40.10">
    <property type="entry name" value="Immunoglobulins"/>
    <property type="match status" value="1"/>
</dbReference>
<gene>
    <name evidence="8" type="ORF">A3860_39040</name>
</gene>
<dbReference type="InterPro" id="IPR000421">
    <property type="entry name" value="FA58C"/>
</dbReference>
<comment type="similarity">
    <text evidence="1 5">Belongs to the glycosyl hydrolase 43 family.</text>
</comment>
<evidence type="ECO:0000256" key="1">
    <source>
        <dbReference type="ARBA" id="ARBA00009865"/>
    </source>
</evidence>
<dbReference type="InterPro" id="IPR051795">
    <property type="entry name" value="Glycosyl_Hydrlase_43"/>
</dbReference>
<dbReference type="InterPro" id="IPR023296">
    <property type="entry name" value="Glyco_hydro_beta-prop_sf"/>
</dbReference>
<keyword evidence="3 5" id="KW-0326">Glycosidase</keyword>
<dbReference type="PROSITE" id="PS50022">
    <property type="entry name" value="FA58C_3"/>
    <property type="match status" value="1"/>
</dbReference>
<dbReference type="PANTHER" id="PTHR42812:SF5">
    <property type="entry name" value="ENDO-ARABINASE"/>
    <property type="match status" value="1"/>
</dbReference>
<dbReference type="InterPro" id="IPR013783">
    <property type="entry name" value="Ig-like_fold"/>
</dbReference>
<evidence type="ECO:0000256" key="6">
    <source>
        <dbReference type="SAM" id="SignalP"/>
    </source>
</evidence>
<feature type="chain" id="PRO_5013365836" evidence="6">
    <location>
        <begin position="24"/>
        <end position="570"/>
    </location>
</feature>
<dbReference type="Pfam" id="PF00754">
    <property type="entry name" value="F5_F8_type_C"/>
    <property type="match status" value="1"/>
</dbReference>
<dbReference type="Gene3D" id="2.115.10.20">
    <property type="entry name" value="Glycosyl hydrolase domain, family 43"/>
    <property type="match status" value="1"/>
</dbReference>
<dbReference type="GO" id="GO:0004553">
    <property type="term" value="F:hydrolase activity, hydrolyzing O-glycosyl compounds"/>
    <property type="evidence" value="ECO:0007669"/>
    <property type="project" value="InterPro"/>
</dbReference>
<evidence type="ECO:0000256" key="5">
    <source>
        <dbReference type="RuleBase" id="RU361187"/>
    </source>
</evidence>
<dbReference type="Pfam" id="PF04616">
    <property type="entry name" value="Glyco_hydro_43"/>
    <property type="match status" value="1"/>
</dbReference>
<proteinExistence type="inferred from homology"/>
<evidence type="ECO:0000313" key="8">
    <source>
        <dbReference type="EMBL" id="OQP58960.1"/>
    </source>
</evidence>
<dbReference type="RefSeq" id="WP_081155070.1">
    <property type="nucleotide sequence ID" value="NZ_LVYD01000089.1"/>
</dbReference>
<dbReference type="SUPFAM" id="SSF75005">
    <property type="entry name" value="Arabinanase/levansucrase/invertase"/>
    <property type="match status" value="1"/>
</dbReference>
<evidence type="ECO:0000259" key="7">
    <source>
        <dbReference type="PROSITE" id="PS50022"/>
    </source>
</evidence>
<evidence type="ECO:0000313" key="9">
    <source>
        <dbReference type="Proteomes" id="UP000192796"/>
    </source>
</evidence>
<evidence type="ECO:0000256" key="4">
    <source>
        <dbReference type="PIRSR" id="PIRSR606710-2"/>
    </source>
</evidence>
<feature type="domain" description="F5/8 type C" evidence="7">
    <location>
        <begin position="327"/>
        <end position="477"/>
    </location>
</feature>
<organism evidence="8 9">
    <name type="scientific">Niastella vici</name>
    <dbReference type="NCBI Taxonomy" id="1703345"/>
    <lineage>
        <taxon>Bacteria</taxon>
        <taxon>Pseudomonadati</taxon>
        <taxon>Bacteroidota</taxon>
        <taxon>Chitinophagia</taxon>
        <taxon>Chitinophagales</taxon>
        <taxon>Chitinophagaceae</taxon>
        <taxon>Niastella</taxon>
    </lineage>
</organism>
<dbReference type="Proteomes" id="UP000192796">
    <property type="component" value="Unassembled WGS sequence"/>
</dbReference>
<dbReference type="GO" id="GO:0005975">
    <property type="term" value="P:carbohydrate metabolic process"/>
    <property type="evidence" value="ECO:0007669"/>
    <property type="project" value="InterPro"/>
</dbReference>
<sequence>MNRMFKRLLILFASVVVSFIACSQQGTICNPVNLSYRFCLDTPSRREAADPTMVAYKGGYYLFASKSGGYFHSTDLINWDLITTNDLPLEDYAPAAVVLNDTLYFMASHGAPLTIYKTANPKSGKWQIANASFPIGMTDPDLLVDDDGRLFFYYGCSNFNPIYGVELDKKTLNPIGKPVELFNSKKEVFGWERKGDYNNEGENPWIEGSWMTKYNGSYYLQYSGPGTQYKSYCDGVYVSDKPLGPFQLANHNPASYKPEGFIAGAGHSSTFQDKYGNYWHISTMTISVKHMFERRLGLFPAFFDKDGQMYVYTGFGDFPYKVPTKKVAGPGELFPKWMLLSYNKPVQVSSELAGHPKSFATDEEIRTFWSAKTGNKGEWITIDLQKENIINAVQINYAENETKLLGRSPEIYYQYLLEYSADNRNWKTLTDKTQNKTDLPHDYIELKKAVKARYVRLTNYRVPDGTFALAGLRIFGNAGGKVPAVVANLHAVRSKNDHAVVKLNWTKSSGAIGYNIRYGVAKDKLYHTYQVLGAESLTIGSLNSLQKYYFTIDAFNESGVTKGKNVITVN</sequence>
<evidence type="ECO:0000256" key="3">
    <source>
        <dbReference type="ARBA" id="ARBA00023295"/>
    </source>
</evidence>
<evidence type="ECO:0000256" key="2">
    <source>
        <dbReference type="ARBA" id="ARBA00022801"/>
    </source>
</evidence>
<dbReference type="SUPFAM" id="SSF49785">
    <property type="entry name" value="Galactose-binding domain-like"/>
    <property type="match status" value="1"/>
</dbReference>
<dbReference type="EMBL" id="LVYD01000089">
    <property type="protein sequence ID" value="OQP58960.1"/>
    <property type="molecule type" value="Genomic_DNA"/>
</dbReference>
<protein>
    <submittedName>
        <fullName evidence="8">Carbohydrate-binding protein</fullName>
    </submittedName>
</protein>
<keyword evidence="2 5" id="KW-0378">Hydrolase</keyword>
<feature type="site" description="Important for catalytic activity, responsible for pKa modulation of the active site Glu and correct orientation of both the proton donor and substrate" evidence="4">
    <location>
        <position position="139"/>
    </location>
</feature>
<dbReference type="PANTHER" id="PTHR42812">
    <property type="entry name" value="BETA-XYLOSIDASE"/>
    <property type="match status" value="1"/>
</dbReference>
<comment type="caution">
    <text evidence="8">The sequence shown here is derived from an EMBL/GenBank/DDBJ whole genome shotgun (WGS) entry which is preliminary data.</text>
</comment>
<reference evidence="8 9" key="1">
    <citation type="submission" date="2016-03" db="EMBL/GenBank/DDBJ databases">
        <title>Niastella vici sp. nov., isolated from farmland soil.</title>
        <authorList>
            <person name="Chen L."/>
            <person name="Wang D."/>
            <person name="Yang S."/>
            <person name="Wang G."/>
        </authorList>
    </citation>
    <scope>NUCLEOTIDE SEQUENCE [LARGE SCALE GENOMIC DNA]</scope>
    <source>
        <strain evidence="8 9">DJ57</strain>
    </source>
</reference>